<sequence>MSSLFIIGNGFDLAHGLPTRYKDFYNYLLEMYPNAVELDPSFGIQPSEMPDGSLKFNKEELVAFLINIISEVSGEDWSDFEASLGRLNFDNHLYAMSTLFEDEDDDSSDFRMAYRNEDATSNFYLASLEIKDLFSEWINTIDIAEVESKESFEFLMDPWKDTFLTFNYTPVLESVYDAIPVYPIHGQQNSEIIIGHGEDDKEIINSFTGSEYSLSKIHSALRKNTEEIIKLAQEEFYELLSGDIEKVYSYGFSFSDVDLPYIREICKRLDTENLTWFLNDFNYEETGESFKNKIKECGFKGEFSVFSVKENSPT</sequence>
<dbReference type="Proteomes" id="UP000011182">
    <property type="component" value="Unassembled WGS sequence"/>
</dbReference>
<evidence type="ECO:0000313" key="1">
    <source>
        <dbReference type="EMBL" id="ELS59565.1"/>
    </source>
</evidence>
<evidence type="ECO:0008006" key="3">
    <source>
        <dbReference type="Google" id="ProtNLM"/>
    </source>
</evidence>
<organism evidence="1 2">
    <name type="scientific">Bacillus inaquosorum KCTC 13429</name>
    <dbReference type="NCBI Taxonomy" id="1236548"/>
    <lineage>
        <taxon>Bacteria</taxon>
        <taxon>Bacillati</taxon>
        <taxon>Bacillota</taxon>
        <taxon>Bacilli</taxon>
        <taxon>Bacillales</taxon>
        <taxon>Bacillaceae</taxon>
        <taxon>Bacillus</taxon>
    </lineage>
</organism>
<name>A0A9W5LF61_9BACI</name>
<dbReference type="AlphaFoldDB" id="A0A9W5LF61"/>
<keyword evidence="2" id="KW-1185">Reference proteome</keyword>
<comment type="caution">
    <text evidence="1">The sequence shown here is derived from an EMBL/GenBank/DDBJ whole genome shotgun (WGS) entry which is preliminary data.</text>
</comment>
<protein>
    <recommendedName>
        <fullName evidence="3">Bacteriophage abortive infection AbiH</fullName>
    </recommendedName>
</protein>
<proteinExistence type="predicted"/>
<dbReference type="InterPro" id="IPR025935">
    <property type="entry name" value="AbiH"/>
</dbReference>
<reference evidence="1 2" key="1">
    <citation type="journal article" date="2014" name="Syst. Appl. Microbiol.">
        <title>Genomic insights into the taxonomic status of the three subspecies of Bacillus subtilis.</title>
        <authorList>
            <person name="Yi H."/>
            <person name="Chun J."/>
            <person name="Cha C.J."/>
        </authorList>
    </citation>
    <scope>NUCLEOTIDE SEQUENCE [LARGE SCALE GENOMIC DNA]</scope>
    <source>
        <strain evidence="1 2">KCTC 13429</strain>
    </source>
</reference>
<dbReference type="Pfam" id="PF14253">
    <property type="entry name" value="AbiH"/>
    <property type="match status" value="1"/>
</dbReference>
<evidence type="ECO:0000313" key="2">
    <source>
        <dbReference type="Proteomes" id="UP000011182"/>
    </source>
</evidence>
<accession>A0A9W5LF61</accession>
<gene>
    <name evidence="1" type="ORF">BSI_39460</name>
</gene>
<dbReference type="EMBL" id="AMXN01000009">
    <property type="protein sequence ID" value="ELS59565.1"/>
    <property type="molecule type" value="Genomic_DNA"/>
</dbReference>
<dbReference type="RefSeq" id="WP_003241766.1">
    <property type="nucleotide sequence ID" value="NZ_AMXN01000009.1"/>
</dbReference>